<protein>
    <submittedName>
        <fullName evidence="1">Uncharacterized protein</fullName>
    </submittedName>
</protein>
<dbReference type="EMBL" id="FTOL01000002">
    <property type="protein sequence ID" value="SIS84396.1"/>
    <property type="molecule type" value="Genomic_DNA"/>
</dbReference>
<evidence type="ECO:0000313" key="1">
    <source>
        <dbReference type="EMBL" id="SIS84396.1"/>
    </source>
</evidence>
<gene>
    <name evidence="1" type="ORF">SAMN05421786_102508</name>
</gene>
<proteinExistence type="predicted"/>
<organism evidence="1 2">
    <name type="scientific">Chryseobacterium ureilyticum</name>
    <dbReference type="NCBI Taxonomy" id="373668"/>
    <lineage>
        <taxon>Bacteria</taxon>
        <taxon>Pseudomonadati</taxon>
        <taxon>Bacteroidota</taxon>
        <taxon>Flavobacteriia</taxon>
        <taxon>Flavobacteriales</taxon>
        <taxon>Weeksellaceae</taxon>
        <taxon>Chryseobacterium group</taxon>
        <taxon>Chryseobacterium</taxon>
    </lineage>
</organism>
<dbReference type="STRING" id="373668.SAMN05421786_102508"/>
<name>A0A1N7ME47_9FLAO</name>
<dbReference type="AlphaFoldDB" id="A0A1N7ME47"/>
<sequence length="110" mass="12906">MEKIYFFSYSLLALLLLLLAIGKLSTKLVPARISRQGLQYCALIALTDVHLYFTYIFSLKPKQDIYISAIINDEVCHQRIIHFCQWKQMIGSVYKYPKRIVVRLIHGLRE</sequence>
<keyword evidence="2" id="KW-1185">Reference proteome</keyword>
<reference evidence="2" key="1">
    <citation type="submission" date="2017-01" db="EMBL/GenBank/DDBJ databases">
        <authorList>
            <person name="Varghese N."/>
            <person name="Submissions S."/>
        </authorList>
    </citation>
    <scope>NUCLEOTIDE SEQUENCE [LARGE SCALE GENOMIC DNA]</scope>
    <source>
        <strain evidence="2">DSM 18017</strain>
    </source>
</reference>
<accession>A0A1N7ME47</accession>
<dbReference type="Proteomes" id="UP000186744">
    <property type="component" value="Unassembled WGS sequence"/>
</dbReference>
<evidence type="ECO:0000313" key="2">
    <source>
        <dbReference type="Proteomes" id="UP000186744"/>
    </source>
</evidence>